<dbReference type="Proteomes" id="UP000644441">
    <property type="component" value="Unassembled WGS sequence"/>
</dbReference>
<proteinExistence type="predicted"/>
<evidence type="ECO:0000313" key="2">
    <source>
        <dbReference type="Proteomes" id="UP000644441"/>
    </source>
</evidence>
<keyword evidence="2" id="KW-1185">Reference proteome</keyword>
<sequence>MDVQQVTKSQFKSRASELFRKIEESGLTVVVTDQGRPVVEVRRCRRNQRSPLEVLRNSVVDFKRPTEPI</sequence>
<evidence type="ECO:0008006" key="3">
    <source>
        <dbReference type="Google" id="ProtNLM"/>
    </source>
</evidence>
<organism evidence="1 2">
    <name type="scientific">Alloalcanivorax venustensis ISO4</name>
    <dbReference type="NCBI Taxonomy" id="1177184"/>
    <lineage>
        <taxon>Bacteria</taxon>
        <taxon>Pseudomonadati</taxon>
        <taxon>Pseudomonadota</taxon>
        <taxon>Gammaproteobacteria</taxon>
        <taxon>Oceanospirillales</taxon>
        <taxon>Alcanivoracaceae</taxon>
        <taxon>Alloalcanivorax</taxon>
    </lineage>
</organism>
<accession>A0ABS0ACU5</accession>
<reference evidence="1 2" key="1">
    <citation type="submission" date="2012-09" db="EMBL/GenBank/DDBJ databases">
        <title>Genome Sequence of alkane-degrading Bacterium Alcanivorax venustensis ISO4.</title>
        <authorList>
            <person name="Lai Q."/>
            <person name="Shao Z."/>
        </authorList>
    </citation>
    <scope>NUCLEOTIDE SEQUENCE [LARGE SCALE GENOMIC DNA]</scope>
    <source>
        <strain evidence="1 2">ISO4</strain>
    </source>
</reference>
<name>A0ABS0ACU5_9GAMM</name>
<comment type="caution">
    <text evidence="1">The sequence shown here is derived from an EMBL/GenBank/DDBJ whole genome shotgun (WGS) entry which is preliminary data.</text>
</comment>
<protein>
    <recommendedName>
        <fullName evidence="3">Antitoxin</fullName>
    </recommendedName>
</protein>
<gene>
    <name evidence="1" type="ORF">ISO4_00561</name>
</gene>
<dbReference type="EMBL" id="ARXR01000003">
    <property type="protein sequence ID" value="MBF5051959.1"/>
    <property type="molecule type" value="Genomic_DNA"/>
</dbReference>
<evidence type="ECO:0000313" key="1">
    <source>
        <dbReference type="EMBL" id="MBF5051959.1"/>
    </source>
</evidence>